<dbReference type="InterPro" id="IPR020845">
    <property type="entry name" value="AMP-binding_CS"/>
</dbReference>
<feature type="domain" description="AMP-dependent synthetase/ligase" evidence="1">
    <location>
        <begin position="11"/>
        <end position="360"/>
    </location>
</feature>
<dbReference type="EMBL" id="OY726394">
    <property type="protein sequence ID" value="CAJ1496585.1"/>
    <property type="molecule type" value="Genomic_DNA"/>
</dbReference>
<dbReference type="InterPro" id="IPR025110">
    <property type="entry name" value="AMP-bd_C"/>
</dbReference>
<feature type="domain" description="AMP-binding enzyme C-terminal" evidence="2">
    <location>
        <begin position="422"/>
        <end position="500"/>
    </location>
</feature>
<dbReference type="InterPro" id="IPR042099">
    <property type="entry name" value="ANL_N_sf"/>
</dbReference>
<dbReference type="Pfam" id="PF13193">
    <property type="entry name" value="AMP-binding_C"/>
    <property type="match status" value="1"/>
</dbReference>
<dbReference type="RefSeq" id="WP_308476442.1">
    <property type="nucleotide sequence ID" value="NZ_OY726394.1"/>
</dbReference>
<proteinExistence type="predicted"/>
<dbReference type="SUPFAM" id="SSF56801">
    <property type="entry name" value="Acetyl-CoA synthetase-like"/>
    <property type="match status" value="1"/>
</dbReference>
<evidence type="ECO:0000259" key="2">
    <source>
        <dbReference type="Pfam" id="PF13193"/>
    </source>
</evidence>
<dbReference type="InterPro" id="IPR045851">
    <property type="entry name" value="AMP-bd_C_sf"/>
</dbReference>
<dbReference type="InterPro" id="IPR050237">
    <property type="entry name" value="ATP-dep_AMP-bd_enzyme"/>
</dbReference>
<gene>
    <name evidence="3" type="ORF">MU0083_001456</name>
</gene>
<dbReference type="Gene3D" id="3.40.50.12780">
    <property type="entry name" value="N-terminal domain of ligase-like"/>
    <property type="match status" value="1"/>
</dbReference>
<dbReference type="PANTHER" id="PTHR43767">
    <property type="entry name" value="LONG-CHAIN-FATTY-ACID--COA LIGASE"/>
    <property type="match status" value="1"/>
</dbReference>
<evidence type="ECO:0000259" key="1">
    <source>
        <dbReference type="Pfam" id="PF00501"/>
    </source>
</evidence>
<dbReference type="Pfam" id="PF00501">
    <property type="entry name" value="AMP-binding"/>
    <property type="match status" value="1"/>
</dbReference>
<dbReference type="PANTHER" id="PTHR43767:SF1">
    <property type="entry name" value="NONRIBOSOMAL PEPTIDE SYNTHASE PES1 (EUROFUNG)-RELATED"/>
    <property type="match status" value="1"/>
</dbReference>
<protein>
    <submittedName>
        <fullName evidence="3">Acyl-CoA synthetase</fullName>
    </submittedName>
</protein>
<reference evidence="3 4" key="1">
    <citation type="submission" date="2023-08" db="EMBL/GenBank/DDBJ databases">
        <authorList>
            <person name="Folkvardsen B D."/>
            <person name="Norman A."/>
        </authorList>
    </citation>
    <scope>NUCLEOTIDE SEQUENCE [LARGE SCALE GENOMIC DNA]</scope>
    <source>
        <strain evidence="3 4">Mu0083</strain>
    </source>
</reference>
<name>A0ABM9LCB9_9MYCO</name>
<accession>A0ABM9LCB9</accession>
<evidence type="ECO:0000313" key="3">
    <source>
        <dbReference type="EMBL" id="CAJ1496585.1"/>
    </source>
</evidence>
<organism evidence="3 4">
    <name type="scientific">[Mycobacterium] kokjensenii</name>
    <dbReference type="NCBI Taxonomy" id="3064287"/>
    <lineage>
        <taxon>Bacteria</taxon>
        <taxon>Bacillati</taxon>
        <taxon>Actinomycetota</taxon>
        <taxon>Actinomycetes</taxon>
        <taxon>Mycobacteriales</taxon>
        <taxon>Mycobacteriaceae</taxon>
        <taxon>Mycolicibacter</taxon>
    </lineage>
</organism>
<dbReference type="InterPro" id="IPR000873">
    <property type="entry name" value="AMP-dep_synth/lig_dom"/>
</dbReference>
<evidence type="ECO:0000313" key="4">
    <source>
        <dbReference type="Proteomes" id="UP001190336"/>
    </source>
</evidence>
<dbReference type="Gene3D" id="3.30.300.30">
    <property type="match status" value="1"/>
</dbReference>
<sequence>MSPGYPGTVAEIAPQRPAVIVAETGEILTYGRLDDRSLRFARHLYDDGVRSGDHLAVLCDNQPRAMEIYWAALRSGLYVTFINSHLSAAEVAYIVEDCGAQTFVVAERFATVADAVVSAVPGVGRRIALGAVPGFDDYEAVIASASSQPLPAQPCGADMLYSSGTTGFPKGIEVPLPDRDVDEPGDRITGLFAGPMGLDADSVYLSPAPIYHSAPLRFMAMAHRVGATVVMMRRFDAAAALGFIEQYRVTHSQWVPTMFVRMLKLDPRVRDSYDLSSHRCAVHGAAPCPVEVKRAMIDWWGPILLEYYSSTEAAGTSIIDSGEWLAHPGSVGRPVLGVAHICDDDGAEVATGEVGTIYFERDTAPFEYHGDPQRTAETRHRDHPNWSTTGDVGYLDADGYLYLTDRKSFMIISGGVNIYPQEIENALTLHPAVHDVAVIGVPDEEMGESVLAVVHPVADLDETEGLAALLEQFLRERIAHYKVPRRYEFSTDLPRTPTGKLIKGKLQERYA</sequence>
<keyword evidence="4" id="KW-1185">Reference proteome</keyword>
<dbReference type="Proteomes" id="UP001190336">
    <property type="component" value="Chromosome"/>
</dbReference>
<dbReference type="PROSITE" id="PS00455">
    <property type="entry name" value="AMP_BINDING"/>
    <property type="match status" value="1"/>
</dbReference>